<dbReference type="Pfam" id="PF13473">
    <property type="entry name" value="Cupredoxin_1"/>
    <property type="match status" value="1"/>
</dbReference>
<proteinExistence type="predicted"/>
<evidence type="ECO:0000313" key="4">
    <source>
        <dbReference type="Proteomes" id="UP000443582"/>
    </source>
</evidence>
<feature type="compositionally biased region" description="Basic and acidic residues" evidence="1">
    <location>
        <begin position="130"/>
        <end position="147"/>
    </location>
</feature>
<organism evidence="3 4">
    <name type="scientific">Halobacteriovorax vibrionivorans</name>
    <dbReference type="NCBI Taxonomy" id="2152716"/>
    <lineage>
        <taxon>Bacteria</taxon>
        <taxon>Pseudomonadati</taxon>
        <taxon>Bdellovibrionota</taxon>
        <taxon>Bacteriovoracia</taxon>
        <taxon>Bacteriovoracales</taxon>
        <taxon>Halobacteriovoraceae</taxon>
        <taxon>Halobacteriovorax</taxon>
    </lineage>
</organism>
<feature type="region of interest" description="Disordered" evidence="1">
    <location>
        <begin position="126"/>
        <end position="147"/>
    </location>
</feature>
<keyword evidence="4" id="KW-1185">Reference proteome</keyword>
<evidence type="ECO:0000313" key="3">
    <source>
        <dbReference type="EMBL" id="RZF20743.1"/>
    </source>
</evidence>
<dbReference type="EMBL" id="QDKL01000003">
    <property type="protein sequence ID" value="RZF20743.1"/>
    <property type="molecule type" value="Genomic_DNA"/>
</dbReference>
<dbReference type="Gene3D" id="2.60.40.420">
    <property type="entry name" value="Cupredoxins - blue copper proteins"/>
    <property type="match status" value="1"/>
</dbReference>
<dbReference type="Proteomes" id="UP000443582">
    <property type="component" value="Unassembled WGS sequence"/>
</dbReference>
<name>A0ABY0ICR0_9BACT</name>
<gene>
    <name evidence="3" type="ORF">DAY19_12215</name>
</gene>
<reference evidence="4" key="1">
    <citation type="journal article" date="2019" name="Int. J. Syst. Evol. Microbiol.">
        <title>Halobacteriovorax valvorus sp. nov., a novel prokaryotic predator isolated from coastal seawater of China.</title>
        <authorList>
            <person name="Chen M.-X."/>
        </authorList>
    </citation>
    <scope>NUCLEOTIDE SEQUENCE [LARGE SCALE GENOMIC DNA]</scope>
    <source>
        <strain evidence="4">BL9</strain>
    </source>
</reference>
<dbReference type="InterPro" id="IPR028096">
    <property type="entry name" value="EfeO_Cupredoxin"/>
</dbReference>
<feature type="domain" description="EfeO-type cupredoxin-like" evidence="2">
    <location>
        <begin position="30"/>
        <end position="116"/>
    </location>
</feature>
<protein>
    <recommendedName>
        <fullName evidence="2">EfeO-type cupredoxin-like domain-containing protein</fullName>
    </recommendedName>
</protein>
<sequence length="147" mass="16895">MKSFVMTLFALFLSIDSFGIEEDYFKKTSFDVPRRSISVIASEKGFYPENITAFVGERVSLFVTAATDRPSCFIMKEHDVYVEAKKGEVREATIFLDSPGRFKFYCPSGEISGSFTVIDHPKDQKKKKRDLASTRRDNVRVWQPKEE</sequence>
<evidence type="ECO:0000259" key="2">
    <source>
        <dbReference type="Pfam" id="PF13473"/>
    </source>
</evidence>
<dbReference type="RefSeq" id="WP_115362871.1">
    <property type="nucleotide sequence ID" value="NZ_QDKL01000003.1"/>
</dbReference>
<dbReference type="SUPFAM" id="SSF49503">
    <property type="entry name" value="Cupredoxins"/>
    <property type="match status" value="1"/>
</dbReference>
<dbReference type="InterPro" id="IPR008972">
    <property type="entry name" value="Cupredoxin"/>
</dbReference>
<comment type="caution">
    <text evidence="3">The sequence shown here is derived from an EMBL/GenBank/DDBJ whole genome shotgun (WGS) entry which is preliminary data.</text>
</comment>
<accession>A0ABY0ICR0</accession>
<evidence type="ECO:0000256" key="1">
    <source>
        <dbReference type="SAM" id="MobiDB-lite"/>
    </source>
</evidence>